<name>A0AAD1U760_EUPCR</name>
<feature type="region of interest" description="Disordered" evidence="1">
    <location>
        <begin position="96"/>
        <end position="115"/>
    </location>
</feature>
<evidence type="ECO:0000313" key="3">
    <source>
        <dbReference type="Proteomes" id="UP001295684"/>
    </source>
</evidence>
<comment type="caution">
    <text evidence="2">The sequence shown here is derived from an EMBL/GenBank/DDBJ whole genome shotgun (WGS) entry which is preliminary data.</text>
</comment>
<proteinExistence type="predicted"/>
<feature type="compositionally biased region" description="Basic and acidic residues" evidence="1">
    <location>
        <begin position="98"/>
        <end position="110"/>
    </location>
</feature>
<dbReference type="AlphaFoldDB" id="A0AAD1U760"/>
<accession>A0AAD1U760</accession>
<protein>
    <submittedName>
        <fullName evidence="2">Uncharacterized protein</fullName>
    </submittedName>
</protein>
<sequence length="377" mass="43982">MIHGNDSKKRFKKRKIFNQRKLIRKSLLNNTKPMLNLKARPKSITTCNNLPAENQAGNKRKKWILLAYSFDQYKKTTCKNRNMSLSVPKISQNLKSSVLEDRGTTKERSTQRNTTSRFNFQVRQRDRPKETDLKLQISRRKGNKSILKDLREQQNKLEKKINNVRSFTLSRLDRKKVENTPPKLTTKFPLVSIKKELEKRKESRCKTISTTKDEERIYTATTKLNSTGQVVSMIGSKLRVNLKNETPLHTSKNITFTNGFKKPKVKKSKRKTKSSSINVVSMPPKSVVLPSEPAIETPASDTGHKKQIIQRILTTDYSKNETKINLKNILNKYQKFKKANSKETPEIYRSKTMGRIQNPRDGRKDNDYRNFRDYIKY</sequence>
<evidence type="ECO:0000256" key="1">
    <source>
        <dbReference type="SAM" id="MobiDB-lite"/>
    </source>
</evidence>
<reference evidence="2" key="1">
    <citation type="submission" date="2023-07" db="EMBL/GenBank/DDBJ databases">
        <authorList>
            <consortium name="AG Swart"/>
            <person name="Singh M."/>
            <person name="Singh A."/>
            <person name="Seah K."/>
            <person name="Emmerich C."/>
        </authorList>
    </citation>
    <scope>NUCLEOTIDE SEQUENCE</scope>
    <source>
        <strain evidence="2">DP1</strain>
    </source>
</reference>
<dbReference type="Proteomes" id="UP001295684">
    <property type="component" value="Unassembled WGS sequence"/>
</dbReference>
<keyword evidence="3" id="KW-1185">Reference proteome</keyword>
<dbReference type="EMBL" id="CAMPGE010003029">
    <property type="protein sequence ID" value="CAI2361852.1"/>
    <property type="molecule type" value="Genomic_DNA"/>
</dbReference>
<gene>
    <name evidence="2" type="ORF">ECRASSUSDP1_LOCUS3166</name>
</gene>
<organism evidence="2 3">
    <name type="scientific">Euplotes crassus</name>
    <dbReference type="NCBI Taxonomy" id="5936"/>
    <lineage>
        <taxon>Eukaryota</taxon>
        <taxon>Sar</taxon>
        <taxon>Alveolata</taxon>
        <taxon>Ciliophora</taxon>
        <taxon>Intramacronucleata</taxon>
        <taxon>Spirotrichea</taxon>
        <taxon>Hypotrichia</taxon>
        <taxon>Euplotida</taxon>
        <taxon>Euplotidae</taxon>
        <taxon>Moneuplotes</taxon>
    </lineage>
</organism>
<evidence type="ECO:0000313" key="2">
    <source>
        <dbReference type="EMBL" id="CAI2361852.1"/>
    </source>
</evidence>